<dbReference type="Proteomes" id="UP000552700">
    <property type="component" value="Unassembled WGS sequence"/>
</dbReference>
<name>A0A841IYU3_9SPHN</name>
<organism evidence="1 2">
    <name type="scientific">Sphingobium subterraneum</name>
    <dbReference type="NCBI Taxonomy" id="627688"/>
    <lineage>
        <taxon>Bacteria</taxon>
        <taxon>Pseudomonadati</taxon>
        <taxon>Pseudomonadota</taxon>
        <taxon>Alphaproteobacteria</taxon>
        <taxon>Sphingomonadales</taxon>
        <taxon>Sphingomonadaceae</taxon>
        <taxon>Sphingobium</taxon>
    </lineage>
</organism>
<dbReference type="EMBL" id="JACIJP010000001">
    <property type="protein sequence ID" value="MBB6122446.1"/>
    <property type="molecule type" value="Genomic_DNA"/>
</dbReference>
<dbReference type="CDD" id="cd09627">
    <property type="entry name" value="DOMON_murB_like"/>
    <property type="match status" value="1"/>
</dbReference>
<evidence type="ECO:0008006" key="3">
    <source>
        <dbReference type="Google" id="ProtNLM"/>
    </source>
</evidence>
<evidence type="ECO:0000313" key="2">
    <source>
        <dbReference type="Proteomes" id="UP000552700"/>
    </source>
</evidence>
<proteinExistence type="predicted"/>
<accession>A0A841IYU3</accession>
<dbReference type="AlphaFoldDB" id="A0A841IYU3"/>
<comment type="caution">
    <text evidence="1">The sequence shown here is derived from an EMBL/GenBank/DDBJ whole genome shotgun (WGS) entry which is preliminary data.</text>
</comment>
<evidence type="ECO:0000313" key="1">
    <source>
        <dbReference type="EMBL" id="MBB6122446.1"/>
    </source>
</evidence>
<keyword evidence="2" id="KW-1185">Reference proteome</keyword>
<dbReference type="RefSeq" id="WP_184076593.1">
    <property type="nucleotide sequence ID" value="NZ_JACIJP010000001.1"/>
</dbReference>
<protein>
    <recommendedName>
        <fullName evidence="3">DOMON-like domain-containing protein</fullName>
    </recommendedName>
</protein>
<reference evidence="1 2" key="1">
    <citation type="submission" date="2020-08" db="EMBL/GenBank/DDBJ databases">
        <title>Genomic Encyclopedia of Type Strains, Phase IV (KMG-IV): sequencing the most valuable type-strain genomes for metagenomic binning, comparative biology and taxonomic classification.</title>
        <authorList>
            <person name="Goeker M."/>
        </authorList>
    </citation>
    <scope>NUCLEOTIDE SEQUENCE [LARGE SCALE GENOMIC DNA]</scope>
    <source>
        <strain evidence="1 2">DSM 102255</strain>
    </source>
</reference>
<sequence length="171" mass="18750">MDKVVRLICHPDTPARGVEGVEARVRVAAGQWVLDYAVAGARPLLPSPAAPQRTDGLWQTTCFELFIEDGTGDYSEFNFAPSMQWAAYRFSGYRQGMNDLPLSAPRVEPMEEGIRVTLDFPVENGARFGLSAVIEEVDGTKSCWALAHPPGKPDFHHPDCFALQVEAGDNS</sequence>
<gene>
    <name evidence="1" type="ORF">FHS92_000153</name>
</gene>